<evidence type="ECO:0000313" key="1">
    <source>
        <dbReference type="EMBL" id="THG36803.1"/>
    </source>
</evidence>
<evidence type="ECO:0000313" key="2">
    <source>
        <dbReference type="Proteomes" id="UP000308038"/>
    </source>
</evidence>
<keyword evidence="2" id="KW-1185">Reference proteome</keyword>
<organism evidence="1 2">
    <name type="scientific">Sphingomonas olei</name>
    <dbReference type="NCBI Taxonomy" id="1886787"/>
    <lineage>
        <taxon>Bacteria</taxon>
        <taxon>Pseudomonadati</taxon>
        <taxon>Pseudomonadota</taxon>
        <taxon>Alphaproteobacteria</taxon>
        <taxon>Sphingomonadales</taxon>
        <taxon>Sphingomonadaceae</taxon>
        <taxon>Sphingomonas</taxon>
    </lineage>
</organism>
<protein>
    <recommendedName>
        <fullName evidence="3">Resolvase/invertase-type recombinase catalytic domain-containing protein</fullName>
    </recommendedName>
</protein>
<name>A0ABY2QD18_9SPHN</name>
<dbReference type="RefSeq" id="WP_136452407.1">
    <property type="nucleotide sequence ID" value="NZ_SSTI01000030.1"/>
</dbReference>
<comment type="caution">
    <text evidence="1">The sequence shown here is derived from an EMBL/GenBank/DDBJ whole genome shotgun (WGS) entry which is preliminary data.</text>
</comment>
<reference evidence="1 2" key="1">
    <citation type="submission" date="2019-04" db="EMBL/GenBank/DDBJ databases">
        <title>Microbes associate with the intestines of laboratory mice.</title>
        <authorList>
            <person name="Navarre W."/>
            <person name="Wong E."/>
            <person name="Huang K.C."/>
            <person name="Tropini C."/>
            <person name="Ng K."/>
            <person name="Yu B."/>
        </authorList>
    </citation>
    <scope>NUCLEOTIDE SEQUENCE [LARGE SCALE GENOMIC DNA]</scope>
    <source>
        <strain evidence="1 2">NM83_B4-11</strain>
    </source>
</reference>
<dbReference type="Proteomes" id="UP000308038">
    <property type="component" value="Unassembled WGS sequence"/>
</dbReference>
<accession>A0ABY2QD18</accession>
<proteinExistence type="predicted"/>
<evidence type="ECO:0008006" key="3">
    <source>
        <dbReference type="Google" id="ProtNLM"/>
    </source>
</evidence>
<gene>
    <name evidence="1" type="ORF">E5988_16510</name>
</gene>
<sequence>MNDIAVIFQRSSIATAKEREAEAARLERYAASRNLKVVSVYVASGEPNMLTIDMLINHCMAREKPGHVIVTALSRLWDGDNPATIISMVERAGAIVHVVPEEFP</sequence>
<dbReference type="EMBL" id="SSTI01000030">
    <property type="protein sequence ID" value="THG36803.1"/>
    <property type="molecule type" value="Genomic_DNA"/>
</dbReference>